<comment type="caution">
    <text evidence="2">The sequence shown here is derived from an EMBL/GenBank/DDBJ whole genome shotgun (WGS) entry which is preliminary data.</text>
</comment>
<feature type="region of interest" description="Disordered" evidence="1">
    <location>
        <begin position="133"/>
        <end position="158"/>
    </location>
</feature>
<evidence type="ECO:0008006" key="4">
    <source>
        <dbReference type="Google" id="ProtNLM"/>
    </source>
</evidence>
<dbReference type="PANTHER" id="PTHR37466:SF1">
    <property type="entry name" value="SLR1628 PROTEIN"/>
    <property type="match status" value="1"/>
</dbReference>
<organism evidence="2 3">
    <name type="scientific">Cyphellophora attinorum</name>
    <dbReference type="NCBI Taxonomy" id="1664694"/>
    <lineage>
        <taxon>Eukaryota</taxon>
        <taxon>Fungi</taxon>
        <taxon>Dikarya</taxon>
        <taxon>Ascomycota</taxon>
        <taxon>Pezizomycotina</taxon>
        <taxon>Eurotiomycetes</taxon>
        <taxon>Chaetothyriomycetidae</taxon>
        <taxon>Chaetothyriales</taxon>
        <taxon>Cyphellophoraceae</taxon>
        <taxon>Cyphellophora</taxon>
    </lineage>
</organism>
<dbReference type="EMBL" id="LFJN01000031">
    <property type="protein sequence ID" value="KPI36491.1"/>
    <property type="molecule type" value="Genomic_DNA"/>
</dbReference>
<evidence type="ECO:0000313" key="3">
    <source>
        <dbReference type="Proteomes" id="UP000038010"/>
    </source>
</evidence>
<dbReference type="Pfam" id="PF09996">
    <property type="entry name" value="DUF2237"/>
    <property type="match status" value="1"/>
</dbReference>
<dbReference type="GeneID" id="28734768"/>
<reference evidence="2 3" key="1">
    <citation type="submission" date="2015-06" db="EMBL/GenBank/DDBJ databases">
        <title>Draft genome of the ant-associated black yeast Phialophora attae CBS 131958.</title>
        <authorList>
            <person name="Moreno L.F."/>
            <person name="Stielow B.J."/>
            <person name="de Hoog S."/>
            <person name="Vicente V.A."/>
            <person name="Weiss V.A."/>
            <person name="de Vries M."/>
            <person name="Cruz L.M."/>
            <person name="Souza E.M."/>
        </authorList>
    </citation>
    <scope>NUCLEOTIDE SEQUENCE [LARGE SCALE GENOMIC DNA]</scope>
    <source>
        <strain evidence="2 3">CBS 131958</strain>
    </source>
</reference>
<dbReference type="PANTHER" id="PTHR37466">
    <property type="entry name" value="SLR1628 PROTEIN"/>
    <property type="match status" value="1"/>
</dbReference>
<protein>
    <recommendedName>
        <fullName evidence="4">DUF2237 domain-containing protein</fullName>
    </recommendedName>
</protein>
<feature type="region of interest" description="Disordered" evidence="1">
    <location>
        <begin position="1"/>
        <end position="25"/>
    </location>
</feature>
<feature type="compositionally biased region" description="Polar residues" evidence="1">
    <location>
        <begin position="1"/>
        <end position="15"/>
    </location>
</feature>
<sequence>MATKQQTSTKPTMENKNVVGGPLHMFSKDPPTGFYRDGYCRTGPDDKGNHSVAATLTSAFLDYSASQGNNLKEHGVKPGQKWCLCAKRWKEGFDAVAKGQLKESEVPKVHLHASHESALEVVDFKTLKKYAAAGEAGENGGRQDATIKPGEGGDIQQQ</sequence>
<name>A0A0N0NJ23_9EURO</name>
<evidence type="ECO:0000256" key="1">
    <source>
        <dbReference type="SAM" id="MobiDB-lite"/>
    </source>
</evidence>
<dbReference type="Proteomes" id="UP000038010">
    <property type="component" value="Unassembled WGS sequence"/>
</dbReference>
<dbReference type="AlphaFoldDB" id="A0A0N0NJ23"/>
<proteinExistence type="predicted"/>
<evidence type="ECO:0000313" key="2">
    <source>
        <dbReference type="EMBL" id="KPI36491.1"/>
    </source>
</evidence>
<dbReference type="RefSeq" id="XP_017996454.1">
    <property type="nucleotide sequence ID" value="XM_018142888.1"/>
</dbReference>
<accession>A0A0N0NJ23</accession>
<dbReference type="VEuPathDB" id="FungiDB:AB675_2881"/>
<dbReference type="OrthoDB" id="1517790at2759"/>
<feature type="non-terminal residue" evidence="2">
    <location>
        <position position="158"/>
    </location>
</feature>
<gene>
    <name evidence="2" type="ORF">AB675_2881</name>
</gene>
<dbReference type="Gene3D" id="3.30.56.110">
    <property type="entry name" value="Protein of unknown function DUF2237"/>
    <property type="match status" value="1"/>
</dbReference>
<keyword evidence="3" id="KW-1185">Reference proteome</keyword>
<dbReference type="InterPro" id="IPR018714">
    <property type="entry name" value="DUF2237"/>
</dbReference>